<evidence type="ECO:0000313" key="1">
    <source>
        <dbReference type="EMBL" id="CDS41768.1"/>
    </source>
</evidence>
<evidence type="ECO:0000313" key="2">
    <source>
        <dbReference type="Proteomes" id="UP000017246"/>
    </source>
</evidence>
<dbReference type="AlphaFoldDB" id="A0A068YHE2"/>
<name>A0A068YHE2_ECHMU</name>
<keyword evidence="2" id="KW-1185">Reference proteome</keyword>
<reference evidence="1" key="1">
    <citation type="journal article" date="2013" name="Nature">
        <title>The genomes of four tapeworm species reveal adaptations to parasitism.</title>
        <authorList>
            <person name="Tsai I.J."/>
            <person name="Zarowiecki M."/>
            <person name="Holroyd N."/>
            <person name="Garciarrubio A."/>
            <person name="Sanchez-Flores A."/>
            <person name="Brooks K.L."/>
            <person name="Tracey A."/>
            <person name="Bobes R.J."/>
            <person name="Fragoso G."/>
            <person name="Sciutto E."/>
            <person name="Aslett M."/>
            <person name="Beasley H."/>
            <person name="Bennett H.M."/>
            <person name="Cai J."/>
            <person name="Camicia F."/>
            <person name="Clark R."/>
            <person name="Cucher M."/>
            <person name="De Silva N."/>
            <person name="Day T.A."/>
            <person name="Deplazes P."/>
            <person name="Estrada K."/>
            <person name="Fernandez C."/>
            <person name="Holland P.W."/>
            <person name="Hou J."/>
            <person name="Hu S."/>
            <person name="Huckvale T."/>
            <person name="Hung S.S."/>
            <person name="Kamenetzky L."/>
            <person name="Keane J.A."/>
            <person name="Kiss F."/>
            <person name="Koziol U."/>
            <person name="Lambert O."/>
            <person name="Liu K."/>
            <person name="Luo X."/>
            <person name="Luo Y."/>
            <person name="Macchiaroli N."/>
            <person name="Nichol S."/>
            <person name="Paps J."/>
            <person name="Parkinson J."/>
            <person name="Pouchkina-Stantcheva N."/>
            <person name="Riddiford N."/>
            <person name="Rosenzvit M."/>
            <person name="Salinas G."/>
            <person name="Wasmuth J.D."/>
            <person name="Zamanian M."/>
            <person name="Zheng Y."/>
            <person name="Cai X."/>
            <person name="Soberon X."/>
            <person name="Olson P.D."/>
            <person name="Laclette J.P."/>
            <person name="Brehm K."/>
            <person name="Berriman M."/>
            <person name="Garciarrubio A."/>
            <person name="Bobes R.J."/>
            <person name="Fragoso G."/>
            <person name="Sanchez-Flores A."/>
            <person name="Estrada K."/>
            <person name="Cevallos M.A."/>
            <person name="Morett E."/>
            <person name="Gonzalez V."/>
            <person name="Portillo T."/>
            <person name="Ochoa-Leyva A."/>
            <person name="Jose M.V."/>
            <person name="Sciutto E."/>
            <person name="Landa A."/>
            <person name="Jimenez L."/>
            <person name="Valdes V."/>
            <person name="Carrero J.C."/>
            <person name="Larralde C."/>
            <person name="Morales-Montor J."/>
            <person name="Limon-Lason J."/>
            <person name="Soberon X."/>
            <person name="Laclette J.P."/>
        </authorList>
    </citation>
    <scope>NUCLEOTIDE SEQUENCE [LARGE SCALE GENOMIC DNA]</scope>
</reference>
<reference evidence="1" key="2">
    <citation type="submission" date="2015-11" db="EMBL/GenBank/DDBJ databases">
        <authorList>
            <person name="Zhang Y."/>
            <person name="Guo Z."/>
        </authorList>
    </citation>
    <scope>NUCLEOTIDE SEQUENCE</scope>
</reference>
<dbReference type="Proteomes" id="UP000017246">
    <property type="component" value="Unassembled WGS sequence"/>
</dbReference>
<organism evidence="1 2">
    <name type="scientific">Echinococcus multilocularis</name>
    <name type="common">Fox tapeworm</name>
    <dbReference type="NCBI Taxonomy" id="6211"/>
    <lineage>
        <taxon>Eukaryota</taxon>
        <taxon>Metazoa</taxon>
        <taxon>Spiralia</taxon>
        <taxon>Lophotrochozoa</taxon>
        <taxon>Platyhelminthes</taxon>
        <taxon>Cestoda</taxon>
        <taxon>Eucestoda</taxon>
        <taxon>Cyclophyllidea</taxon>
        <taxon>Taeniidae</taxon>
        <taxon>Echinococcus</taxon>
    </lineage>
</organism>
<accession>A0A068YHE2</accession>
<sequence>MENMNLSHEANERTPVKSPFLGEMECSVYNSVATCGTEQSALSYTSISLLSRSVFLFDPSRIDIFAPMNCGMSHL</sequence>
<gene>
    <name evidence="1" type="ORF">EmuJ_000944900</name>
</gene>
<proteinExistence type="predicted"/>
<protein>
    <submittedName>
        <fullName evidence="1">Expressed protein</fullName>
    </submittedName>
</protein>
<dbReference type="EMBL" id="LN902842">
    <property type="protein sequence ID" value="CDS41768.1"/>
    <property type="molecule type" value="Genomic_DNA"/>
</dbReference>